<dbReference type="PANTHER" id="PTHR34451">
    <property type="entry name" value="PHD FINGER FAMILY PROTEIN"/>
    <property type="match status" value="1"/>
</dbReference>
<accession>A0A2P2NHM7</accession>
<dbReference type="InterPro" id="IPR019786">
    <property type="entry name" value="Zinc_finger_PHD-type_CS"/>
</dbReference>
<evidence type="ECO:0000256" key="3">
    <source>
        <dbReference type="ARBA" id="ARBA00022833"/>
    </source>
</evidence>
<dbReference type="GO" id="GO:0008270">
    <property type="term" value="F:zinc ion binding"/>
    <property type="evidence" value="ECO:0007669"/>
    <property type="project" value="UniProtKB-KW"/>
</dbReference>
<evidence type="ECO:0000256" key="2">
    <source>
        <dbReference type="ARBA" id="ARBA00022771"/>
    </source>
</evidence>
<evidence type="ECO:0000313" key="5">
    <source>
        <dbReference type="EMBL" id="MBX42005.1"/>
    </source>
</evidence>
<reference evidence="5" key="1">
    <citation type="submission" date="2018-02" db="EMBL/GenBank/DDBJ databases">
        <title>Rhizophora mucronata_Transcriptome.</title>
        <authorList>
            <person name="Meera S.P."/>
            <person name="Sreeshan A."/>
            <person name="Augustine A."/>
        </authorList>
    </citation>
    <scope>NUCLEOTIDE SEQUENCE</scope>
    <source>
        <tissue evidence="5">Leaf</tissue>
    </source>
</reference>
<dbReference type="SUPFAM" id="SSF57903">
    <property type="entry name" value="FYVE/PHD zinc finger"/>
    <property type="match status" value="1"/>
</dbReference>
<dbReference type="AlphaFoldDB" id="A0A2P2NHM7"/>
<proteinExistence type="predicted"/>
<sequence>MKREEHNKIEWECGGCRKEERWLLHNVCHRGTYRRLCTNCLLKNHQGLFCPFCLEVYDYEDSLPPPASDRLMCLKCPSITHLSCVPSSYPHSSPSFLCPPCSSPNFSFFRLNKSKAEPETAAADRRAIDRDSAKALVAAAKLAALSMAKAATLARVEAERRAKEAASAKKRARDALEELAFLTANDSHNFTQSLGGVPAVGVVVGDAAAPHHKLLNNSNSKRIHADGVVLAKDPSRNGDAIQGEKKTVSIVNVNAGHLRRLHSSSHLKNK</sequence>
<evidence type="ECO:0000256" key="4">
    <source>
        <dbReference type="SAM" id="Coils"/>
    </source>
</evidence>
<name>A0A2P2NHM7_RHIMU</name>
<keyword evidence="4" id="KW-0175">Coiled coil</keyword>
<feature type="coiled-coil region" evidence="4">
    <location>
        <begin position="155"/>
        <end position="185"/>
    </location>
</feature>
<dbReference type="PANTHER" id="PTHR34451:SF7">
    <property type="entry name" value="PHD FINGER FAMILY PROTEIN"/>
    <property type="match status" value="1"/>
</dbReference>
<protein>
    <submittedName>
        <fullName evidence="5">Uncharacterized protein</fullName>
    </submittedName>
</protein>
<keyword evidence="2" id="KW-0863">Zinc-finger</keyword>
<organism evidence="5">
    <name type="scientific">Rhizophora mucronata</name>
    <name type="common">Asiatic mangrove</name>
    <dbReference type="NCBI Taxonomy" id="61149"/>
    <lineage>
        <taxon>Eukaryota</taxon>
        <taxon>Viridiplantae</taxon>
        <taxon>Streptophyta</taxon>
        <taxon>Embryophyta</taxon>
        <taxon>Tracheophyta</taxon>
        <taxon>Spermatophyta</taxon>
        <taxon>Magnoliopsida</taxon>
        <taxon>eudicotyledons</taxon>
        <taxon>Gunneridae</taxon>
        <taxon>Pentapetalae</taxon>
        <taxon>rosids</taxon>
        <taxon>fabids</taxon>
        <taxon>Malpighiales</taxon>
        <taxon>Rhizophoraceae</taxon>
        <taxon>Rhizophora</taxon>
    </lineage>
</organism>
<dbReference type="PROSITE" id="PS01359">
    <property type="entry name" value="ZF_PHD_1"/>
    <property type="match status" value="1"/>
</dbReference>
<evidence type="ECO:0000256" key="1">
    <source>
        <dbReference type="ARBA" id="ARBA00022723"/>
    </source>
</evidence>
<dbReference type="EMBL" id="GGEC01061521">
    <property type="protein sequence ID" value="MBX42005.1"/>
    <property type="molecule type" value="Transcribed_RNA"/>
</dbReference>
<keyword evidence="1" id="KW-0479">Metal-binding</keyword>
<keyword evidence="3" id="KW-0862">Zinc</keyword>
<dbReference type="InterPro" id="IPR011011">
    <property type="entry name" value="Znf_FYVE_PHD"/>
</dbReference>